<feature type="domain" description="Tetrapyrrole methylase" evidence="8">
    <location>
        <begin position="5"/>
        <end position="211"/>
    </location>
</feature>
<reference evidence="9 10" key="1">
    <citation type="journal article" date="2018" name="Environ. Microbiol.">
        <title>Novel energy conservation strategies and behaviour of Pelotomaculum schinkii driving syntrophic propionate catabolism.</title>
        <authorList>
            <person name="Hidalgo-Ahumada C.A.P."/>
            <person name="Nobu M.K."/>
            <person name="Narihiro T."/>
            <person name="Tamaki H."/>
            <person name="Liu W.T."/>
            <person name="Kamagata Y."/>
            <person name="Stams A.J.M."/>
            <person name="Imachi H."/>
            <person name="Sousa D.Z."/>
        </authorList>
    </citation>
    <scope>NUCLEOTIDE SEQUENCE [LARGE SCALE GENOMIC DNA]</scope>
    <source>
        <strain evidence="9 10">HH</strain>
    </source>
</reference>
<keyword evidence="10" id="KW-1185">Reference proteome</keyword>
<accession>A0A4Y7R963</accession>
<dbReference type="PIRSF" id="PIRSF036427">
    <property type="entry name" value="Precrrn-2_mtase"/>
    <property type="match status" value="1"/>
</dbReference>
<evidence type="ECO:0000313" key="10">
    <source>
        <dbReference type="Proteomes" id="UP000298324"/>
    </source>
</evidence>
<dbReference type="InterPro" id="IPR014777">
    <property type="entry name" value="4pyrrole_Mease_sub1"/>
</dbReference>
<dbReference type="InterPro" id="IPR012382">
    <property type="entry name" value="CobI/CbiL"/>
</dbReference>
<protein>
    <submittedName>
        <fullName evidence="9">Cobalt-precorrin-2 C(20)-methyltransferase</fullName>
        <ecNumber evidence="9">2.1.1.151</ecNumber>
    </submittedName>
</protein>
<evidence type="ECO:0000256" key="6">
    <source>
        <dbReference type="ARBA" id="ARBA00022691"/>
    </source>
</evidence>
<dbReference type="GO" id="GO:0009236">
    <property type="term" value="P:cobalamin biosynthetic process"/>
    <property type="evidence" value="ECO:0007669"/>
    <property type="project" value="UniProtKB-UniRule"/>
</dbReference>
<keyword evidence="6" id="KW-0949">S-adenosyl-L-methionine</keyword>
<dbReference type="UniPathway" id="UPA00148"/>
<dbReference type="EMBL" id="QFGA01000002">
    <property type="protein sequence ID" value="TEB05259.1"/>
    <property type="molecule type" value="Genomic_DNA"/>
</dbReference>
<evidence type="ECO:0000259" key="8">
    <source>
        <dbReference type="Pfam" id="PF00590"/>
    </source>
</evidence>
<dbReference type="InterPro" id="IPR014776">
    <property type="entry name" value="4pyrrole_Mease_sub2"/>
</dbReference>
<evidence type="ECO:0000256" key="7">
    <source>
        <dbReference type="PIRNR" id="PIRNR036427"/>
    </source>
</evidence>
<comment type="caution">
    <text evidence="9">The sequence shown here is derived from an EMBL/GenBank/DDBJ whole genome shotgun (WGS) entry which is preliminary data.</text>
</comment>
<dbReference type="GO" id="GO:0032259">
    <property type="term" value="P:methylation"/>
    <property type="evidence" value="ECO:0007669"/>
    <property type="project" value="UniProtKB-KW"/>
</dbReference>
<evidence type="ECO:0000256" key="2">
    <source>
        <dbReference type="ARBA" id="ARBA00005879"/>
    </source>
</evidence>
<dbReference type="GO" id="GO:0030788">
    <property type="term" value="F:precorrin-2 C20-methyltransferase activity"/>
    <property type="evidence" value="ECO:0007669"/>
    <property type="project" value="InterPro"/>
</dbReference>
<keyword evidence="4 9" id="KW-0489">Methyltransferase</keyword>
<evidence type="ECO:0000256" key="5">
    <source>
        <dbReference type="ARBA" id="ARBA00022679"/>
    </source>
</evidence>
<dbReference type="EC" id="2.1.1.151" evidence="9"/>
<comment type="similarity">
    <text evidence="2 7">Belongs to the precorrin methyltransferase family.</text>
</comment>
<evidence type="ECO:0000313" key="9">
    <source>
        <dbReference type="EMBL" id="TEB05259.1"/>
    </source>
</evidence>
<dbReference type="PANTHER" id="PTHR43467:SF2">
    <property type="entry name" value="COBALT-PRECORRIN-2 C(20)-METHYLTRANSFERASE"/>
    <property type="match status" value="1"/>
</dbReference>
<dbReference type="RefSeq" id="WP_190240365.1">
    <property type="nucleotide sequence ID" value="NZ_QFGA01000002.1"/>
</dbReference>
<sequence>MKGVFYGIGVGPGDPDLLTLKAIKLLQNVDVIIAPRTEKKEGSIALSIAGNYIRDDTRILELAFPMVFDRSFLTEAWEQNKTVILDLLQEGKNVAFLTLGDPMLYSTYIYIYRLLEGNGITIETVPGITSFCAAASRLNFPLAEGNDILSIVPAILEEDKIATALSYSDNLVLMKVYKNYEQVAGQLKKHGFDGETVMISRCGFEDEEITYTLEGRECKMPNYLSTILAKKRSNGRSQ</sequence>
<dbReference type="InterPro" id="IPR006364">
    <property type="entry name" value="CobI/CbiL/CobIJ_dom"/>
</dbReference>
<dbReference type="CDD" id="cd11645">
    <property type="entry name" value="Precorrin_2_C20_MT"/>
    <property type="match status" value="1"/>
</dbReference>
<dbReference type="GO" id="GO:0043781">
    <property type="term" value="F:cobalt-factor II C20-methyltransferase activity"/>
    <property type="evidence" value="ECO:0007669"/>
    <property type="project" value="UniProtKB-EC"/>
</dbReference>
<evidence type="ECO:0000256" key="4">
    <source>
        <dbReference type="ARBA" id="ARBA00022603"/>
    </source>
</evidence>
<dbReference type="Pfam" id="PF00590">
    <property type="entry name" value="TP_methylase"/>
    <property type="match status" value="1"/>
</dbReference>
<dbReference type="Gene3D" id="3.30.950.10">
    <property type="entry name" value="Methyltransferase, Cobalt-precorrin-4 Transmethylase, Domain 2"/>
    <property type="match status" value="1"/>
</dbReference>
<keyword evidence="3" id="KW-0169">Cobalamin biosynthesis</keyword>
<dbReference type="SUPFAM" id="SSF53790">
    <property type="entry name" value="Tetrapyrrole methylase"/>
    <property type="match status" value="1"/>
</dbReference>
<dbReference type="InterPro" id="IPR035996">
    <property type="entry name" value="4pyrrol_Methylase_sf"/>
</dbReference>
<comment type="pathway">
    <text evidence="1">Cofactor biosynthesis; adenosylcobalamin biosynthesis.</text>
</comment>
<evidence type="ECO:0000256" key="1">
    <source>
        <dbReference type="ARBA" id="ARBA00004953"/>
    </source>
</evidence>
<evidence type="ECO:0000256" key="3">
    <source>
        <dbReference type="ARBA" id="ARBA00022573"/>
    </source>
</evidence>
<dbReference type="InterPro" id="IPR000878">
    <property type="entry name" value="4pyrrol_Mease"/>
</dbReference>
<dbReference type="Proteomes" id="UP000298324">
    <property type="component" value="Unassembled WGS sequence"/>
</dbReference>
<dbReference type="NCBIfam" id="TIGR01467">
    <property type="entry name" value="cobI_cbiL"/>
    <property type="match status" value="1"/>
</dbReference>
<proteinExistence type="inferred from homology"/>
<organism evidence="9 10">
    <name type="scientific">Pelotomaculum schinkii</name>
    <dbReference type="NCBI Taxonomy" id="78350"/>
    <lineage>
        <taxon>Bacteria</taxon>
        <taxon>Bacillati</taxon>
        <taxon>Bacillota</taxon>
        <taxon>Clostridia</taxon>
        <taxon>Eubacteriales</taxon>
        <taxon>Desulfotomaculaceae</taxon>
        <taxon>Pelotomaculum</taxon>
    </lineage>
</organism>
<dbReference type="PANTHER" id="PTHR43467">
    <property type="entry name" value="COBALT-PRECORRIN-2 C(20)-METHYLTRANSFERASE"/>
    <property type="match status" value="1"/>
</dbReference>
<gene>
    <name evidence="9" type="primary">cbiL</name>
    <name evidence="9" type="ORF">Psch_02300</name>
</gene>
<keyword evidence="5 9" id="KW-0808">Transferase</keyword>
<dbReference type="Gene3D" id="3.40.1010.10">
    <property type="entry name" value="Cobalt-precorrin-4 Transmethylase, Domain 1"/>
    <property type="match status" value="1"/>
</dbReference>
<name>A0A4Y7R963_9FIRM</name>
<dbReference type="AlphaFoldDB" id="A0A4Y7R963"/>